<dbReference type="RefSeq" id="WP_282906156.1">
    <property type="nucleotide sequence ID" value="NZ_CP124855.1"/>
</dbReference>
<dbReference type="InterPro" id="IPR022488">
    <property type="entry name" value="PPK2-related"/>
</dbReference>
<dbReference type="GO" id="GO:0008976">
    <property type="term" value="F:polyphosphate kinase activity"/>
    <property type="evidence" value="ECO:0007669"/>
    <property type="project" value="UniProtKB-EC"/>
</dbReference>
<keyword evidence="2 4" id="KW-0808">Transferase</keyword>
<evidence type="ECO:0000313" key="6">
    <source>
        <dbReference type="EMBL" id="WHF52898.1"/>
    </source>
</evidence>
<evidence type="ECO:0000313" key="7">
    <source>
        <dbReference type="Proteomes" id="UP001241656"/>
    </source>
</evidence>
<comment type="function">
    <text evidence="4">Uses inorganic polyphosphate (polyP) as a donor to convert GDP to GTP or ADP to ATP.</text>
</comment>
<gene>
    <name evidence="6" type="primary">ppk2</name>
    <name evidence="6" type="ORF">QGN23_06355</name>
</gene>
<dbReference type="SUPFAM" id="SSF52540">
    <property type="entry name" value="P-loop containing nucleoside triphosphate hydrolases"/>
    <property type="match status" value="1"/>
</dbReference>
<evidence type="ECO:0000256" key="1">
    <source>
        <dbReference type="ARBA" id="ARBA00009924"/>
    </source>
</evidence>
<name>A0ABY8RHV5_9FLAO</name>
<dbReference type="PANTHER" id="PTHR34383">
    <property type="entry name" value="POLYPHOSPHATE:AMP PHOSPHOTRANSFERASE-RELATED"/>
    <property type="match status" value="1"/>
</dbReference>
<sequence>MIKKKKKILHRLFIELVKLQKEVIASNLKLLIILEGRDAAGKDGTIKRIIKHLSPRETIVVALGKPTDFQERAWYFQRYTAHLPVSGELVLFNRSWYNRIGVEKVMGFCTNKEYKSFFTEVDLFENGLADAGFIILKYYLDISKEEQQKRLDSRKTDPLKQWKISPIDEVALKYWKDYSDARDIMLSKTNFKNAPWFVVNADNKMATHIALITHLLSRMKYKNKNEKLLSENYGLVNPATPEIISEKLF</sequence>
<keyword evidence="7" id="KW-1185">Reference proteome</keyword>
<dbReference type="Pfam" id="PF03976">
    <property type="entry name" value="PPK2"/>
    <property type="match status" value="1"/>
</dbReference>
<dbReference type="EMBL" id="CP124855">
    <property type="protein sequence ID" value="WHF52898.1"/>
    <property type="molecule type" value="Genomic_DNA"/>
</dbReference>
<dbReference type="Proteomes" id="UP001241656">
    <property type="component" value="Chromosome"/>
</dbReference>
<evidence type="ECO:0000256" key="3">
    <source>
        <dbReference type="ARBA" id="ARBA00022777"/>
    </source>
</evidence>
<dbReference type="InterPro" id="IPR027417">
    <property type="entry name" value="P-loop_NTPase"/>
</dbReference>
<reference evidence="6 7" key="1">
    <citation type="submission" date="2023-05" db="EMBL/GenBank/DDBJ databases">
        <title>Genomic insight into Chryseobacterium sp. wdc7 isolated forest soil (Gotjawal).</title>
        <authorList>
            <person name="Park S.-J."/>
        </authorList>
    </citation>
    <scope>NUCLEOTIDE SEQUENCE [LARGE SCALE GENOMIC DNA]</scope>
    <source>
        <strain evidence="7">wdc7</strain>
    </source>
</reference>
<accession>A0ABY8RHV5</accession>
<dbReference type="InterPro" id="IPR016898">
    <property type="entry name" value="Polyphosphate_phosphotransfera"/>
</dbReference>
<keyword evidence="3 4" id="KW-0418">Kinase</keyword>
<dbReference type="PANTHER" id="PTHR34383:SF1">
    <property type="entry name" value="ADP-POLYPHOSPHATE PHOSPHOTRANSFERASE"/>
    <property type="match status" value="1"/>
</dbReference>
<evidence type="ECO:0000256" key="2">
    <source>
        <dbReference type="ARBA" id="ARBA00022679"/>
    </source>
</evidence>
<evidence type="ECO:0000256" key="4">
    <source>
        <dbReference type="RuleBase" id="RU369062"/>
    </source>
</evidence>
<dbReference type="NCBIfam" id="TIGR03707">
    <property type="entry name" value="PPK2_P_aer"/>
    <property type="match status" value="1"/>
</dbReference>
<comment type="subunit">
    <text evidence="4">Homotetramer.</text>
</comment>
<evidence type="ECO:0000259" key="5">
    <source>
        <dbReference type="Pfam" id="PF03976"/>
    </source>
</evidence>
<organism evidence="6 7">
    <name type="scientific">Chryseobacterium gotjawalense</name>
    <dbReference type="NCBI Taxonomy" id="3042315"/>
    <lineage>
        <taxon>Bacteria</taxon>
        <taxon>Pseudomonadati</taxon>
        <taxon>Bacteroidota</taxon>
        <taxon>Flavobacteriia</taxon>
        <taxon>Flavobacteriales</taxon>
        <taxon>Weeksellaceae</taxon>
        <taxon>Chryseobacterium group</taxon>
        <taxon>Chryseobacterium</taxon>
    </lineage>
</organism>
<comment type="similarity">
    <text evidence="1 4">Belongs to the polyphosphate kinase 2 (PPK2) family. Class I subfamily.</text>
</comment>
<dbReference type="InterPro" id="IPR022486">
    <property type="entry name" value="PPK2_PA0141"/>
</dbReference>
<dbReference type="PIRSF" id="PIRSF028756">
    <property type="entry name" value="PPK2_prd"/>
    <property type="match status" value="1"/>
</dbReference>
<dbReference type="EC" id="2.7.4.-" evidence="4"/>
<feature type="domain" description="Polyphosphate kinase-2-related" evidence="5">
    <location>
        <begin position="4"/>
        <end position="226"/>
    </location>
</feature>
<protein>
    <recommendedName>
        <fullName evidence="4">ADP/GDP-polyphosphate phosphotransferase</fullName>
        <ecNumber evidence="4">2.7.4.-</ecNumber>
    </recommendedName>
    <alternativeName>
        <fullName evidence="4">Polyphosphate kinase PPK2</fullName>
    </alternativeName>
</protein>
<dbReference type="Gene3D" id="3.40.50.300">
    <property type="entry name" value="P-loop containing nucleotide triphosphate hydrolases"/>
    <property type="match status" value="1"/>
</dbReference>
<proteinExistence type="inferred from homology"/>